<keyword evidence="5 8" id="KW-0812">Transmembrane</keyword>
<feature type="transmembrane region" description="Helical" evidence="8">
    <location>
        <begin position="298"/>
        <end position="318"/>
    </location>
</feature>
<feature type="transmembrane region" description="Helical" evidence="8">
    <location>
        <begin position="353"/>
        <end position="375"/>
    </location>
</feature>
<keyword evidence="4" id="KW-1003">Cell membrane</keyword>
<keyword evidence="3" id="KW-0813">Transport</keyword>
<keyword evidence="6 8" id="KW-1133">Transmembrane helix</keyword>
<evidence type="ECO:0000259" key="9">
    <source>
        <dbReference type="PROSITE" id="PS51012"/>
    </source>
</evidence>
<gene>
    <name evidence="10" type="ORF">ACFQ03_01855</name>
</gene>
<dbReference type="Gene3D" id="3.40.1710.10">
    <property type="entry name" value="abc type-2 transporter like domain"/>
    <property type="match status" value="1"/>
</dbReference>
<proteinExistence type="inferred from homology"/>
<evidence type="ECO:0000256" key="2">
    <source>
        <dbReference type="ARBA" id="ARBA00007783"/>
    </source>
</evidence>
<feature type="transmembrane region" description="Helical" evidence="8">
    <location>
        <begin position="21"/>
        <end position="40"/>
    </location>
</feature>
<dbReference type="PANTHER" id="PTHR30294:SF45">
    <property type="entry name" value="LINEARMYCIN RESISTANCE PERMEASE PROTEIN LNRN"/>
    <property type="match status" value="1"/>
</dbReference>
<protein>
    <submittedName>
        <fullName evidence="10">ABC transporter permease</fullName>
    </submittedName>
</protein>
<comment type="similarity">
    <text evidence="2">Belongs to the ABC-2 integral membrane protein family.</text>
</comment>
<dbReference type="EMBL" id="JBHTIU010000006">
    <property type="protein sequence ID" value="MFD0867894.1"/>
    <property type="molecule type" value="Genomic_DNA"/>
</dbReference>
<dbReference type="InterPro" id="IPR013525">
    <property type="entry name" value="ABC2_TM"/>
</dbReference>
<evidence type="ECO:0000256" key="5">
    <source>
        <dbReference type="ARBA" id="ARBA00022692"/>
    </source>
</evidence>
<dbReference type="PROSITE" id="PS51012">
    <property type="entry name" value="ABC_TM2"/>
    <property type="match status" value="1"/>
</dbReference>
<dbReference type="RefSeq" id="WP_379285694.1">
    <property type="nucleotide sequence ID" value="NZ_JBHTIU010000006.1"/>
</dbReference>
<comment type="caution">
    <text evidence="10">The sequence shown here is derived from an EMBL/GenBank/DDBJ whole genome shotgun (WGS) entry which is preliminary data.</text>
</comment>
<dbReference type="PANTHER" id="PTHR30294">
    <property type="entry name" value="MEMBRANE COMPONENT OF ABC TRANSPORTER YHHJ-RELATED"/>
    <property type="match status" value="1"/>
</dbReference>
<dbReference type="Pfam" id="PF12698">
    <property type="entry name" value="ABC2_membrane_3"/>
    <property type="match status" value="1"/>
</dbReference>
<dbReference type="InterPro" id="IPR047817">
    <property type="entry name" value="ABC2_TM_bact-type"/>
</dbReference>
<dbReference type="Proteomes" id="UP001597120">
    <property type="component" value="Unassembled WGS sequence"/>
</dbReference>
<feature type="domain" description="ABC transmembrane type-2" evidence="9">
    <location>
        <begin position="153"/>
        <end position="378"/>
    </location>
</feature>
<evidence type="ECO:0000256" key="3">
    <source>
        <dbReference type="ARBA" id="ARBA00022448"/>
    </source>
</evidence>
<sequence length="383" mass="41561">MNSLYIAANIVKRTIGKGKSLLVFLALPALVVSLVVVLLGNSGQQVQVAYANLDQGPLGERLINALQASTGYSFVEAEDTEALRLQVIDKKSVAGLFIPEGYSSKLTSGETPRVEWFELGVSESGIVLKQKLNEQIRGMTGTYRLLSSQIPNSAEAEAALLQVLSEQQKNKVRAVVENSGLAVNEAISTSMGMLIMFVMMLVNNSISTILDDRTNRTMQRMYAAPVRSYQIMAGNFLGSLFLGTVQILLILLFARYVLRFSFGMPLLQQWLVMECFLLAALGISLAVAGLVRNRNNVATVQTLIVTPTCMLGGCYWPVDIMPEYMQKAANIVPQKWAIEAINRLAAGDGLSQVVLHLGILGLFAVILLGFGAAVLRPSETETA</sequence>
<evidence type="ECO:0000256" key="7">
    <source>
        <dbReference type="ARBA" id="ARBA00023136"/>
    </source>
</evidence>
<accession>A0ABW3D5A8</accession>
<keyword evidence="11" id="KW-1185">Reference proteome</keyword>
<keyword evidence="7 8" id="KW-0472">Membrane</keyword>
<feature type="transmembrane region" description="Helical" evidence="8">
    <location>
        <begin position="270"/>
        <end position="291"/>
    </location>
</feature>
<organism evidence="10 11">
    <name type="scientific">Paenibacillus residui</name>
    <dbReference type="NCBI Taxonomy" id="629724"/>
    <lineage>
        <taxon>Bacteria</taxon>
        <taxon>Bacillati</taxon>
        <taxon>Bacillota</taxon>
        <taxon>Bacilli</taxon>
        <taxon>Bacillales</taxon>
        <taxon>Paenibacillaceae</taxon>
        <taxon>Paenibacillus</taxon>
    </lineage>
</organism>
<evidence type="ECO:0000313" key="11">
    <source>
        <dbReference type="Proteomes" id="UP001597120"/>
    </source>
</evidence>
<evidence type="ECO:0000256" key="8">
    <source>
        <dbReference type="SAM" id="Phobius"/>
    </source>
</evidence>
<evidence type="ECO:0000256" key="4">
    <source>
        <dbReference type="ARBA" id="ARBA00022475"/>
    </source>
</evidence>
<dbReference type="InterPro" id="IPR051449">
    <property type="entry name" value="ABC-2_transporter_component"/>
</dbReference>
<feature type="transmembrane region" description="Helical" evidence="8">
    <location>
        <begin position="231"/>
        <end position="258"/>
    </location>
</feature>
<evidence type="ECO:0000313" key="10">
    <source>
        <dbReference type="EMBL" id="MFD0867894.1"/>
    </source>
</evidence>
<evidence type="ECO:0000256" key="1">
    <source>
        <dbReference type="ARBA" id="ARBA00004651"/>
    </source>
</evidence>
<comment type="subcellular location">
    <subcellularLocation>
        <location evidence="1">Cell membrane</location>
        <topology evidence="1">Multi-pass membrane protein</topology>
    </subcellularLocation>
</comment>
<feature type="transmembrane region" description="Helical" evidence="8">
    <location>
        <begin position="191"/>
        <end position="210"/>
    </location>
</feature>
<evidence type="ECO:0000256" key="6">
    <source>
        <dbReference type="ARBA" id="ARBA00022989"/>
    </source>
</evidence>
<name>A0ABW3D5A8_9BACL</name>
<reference evidence="11" key="1">
    <citation type="journal article" date="2019" name="Int. J. Syst. Evol. Microbiol.">
        <title>The Global Catalogue of Microorganisms (GCM) 10K type strain sequencing project: providing services to taxonomists for standard genome sequencing and annotation.</title>
        <authorList>
            <consortium name="The Broad Institute Genomics Platform"/>
            <consortium name="The Broad Institute Genome Sequencing Center for Infectious Disease"/>
            <person name="Wu L."/>
            <person name="Ma J."/>
        </authorList>
    </citation>
    <scope>NUCLEOTIDE SEQUENCE [LARGE SCALE GENOMIC DNA]</scope>
    <source>
        <strain evidence="11">CCUG 57263</strain>
    </source>
</reference>